<dbReference type="InterPro" id="IPR018181">
    <property type="entry name" value="Heat_shock_70_CS"/>
</dbReference>
<dbReference type="Gene3D" id="2.60.34.10">
    <property type="entry name" value="Substrate Binding Domain Of DNAk, Chain A, domain 1"/>
    <property type="match status" value="1"/>
</dbReference>
<keyword evidence="6" id="KW-0067">ATP-binding</keyword>
<dbReference type="PANTHER" id="PTHR45639:SF8">
    <property type="entry name" value="HEAT SHOCK 70 KDA PROTEIN 4"/>
    <property type="match status" value="1"/>
</dbReference>
<dbReference type="FunFam" id="3.30.420.40:FF:000171">
    <property type="entry name" value="Heat shock 70 kDa protein 4"/>
    <property type="match status" value="1"/>
</dbReference>
<accession>A0A8B9RCG0</accession>
<dbReference type="FunFam" id="3.30.420.40:FF:000767">
    <property type="entry name" value="Heat shock protein 70 (HSP70)-4, putative"/>
    <property type="match status" value="1"/>
</dbReference>
<reference evidence="8" key="1">
    <citation type="submission" date="2025-08" db="UniProtKB">
        <authorList>
            <consortium name="Ensembl"/>
        </authorList>
    </citation>
    <scope>IDENTIFICATION</scope>
</reference>
<dbReference type="GO" id="GO:0140662">
    <property type="term" value="F:ATP-dependent protein folding chaperone"/>
    <property type="evidence" value="ECO:0007669"/>
    <property type="project" value="InterPro"/>
</dbReference>
<feature type="region of interest" description="Disordered" evidence="7">
    <location>
        <begin position="503"/>
        <end position="548"/>
    </location>
</feature>
<dbReference type="InterPro" id="IPR029047">
    <property type="entry name" value="HSP70_peptide-bd_sf"/>
</dbReference>
<sequence length="804" mass="90404">MSVVGFDVGFMNCYIAVARAGGIETVANEYSDRCTPACVSFGPRNRSIGAAAKSQVVTNCKNTVQGFKHFHGRAFTDPFVQSVKSSLVYELSQMPTGTTGIKVMYMEEEKVFSIEQITAMLLTKLKETAESALKKPVADCVISVPSFYTDAERRSVVDAAQIAGLNCLRLMNETTAVALAYGIYKQDLPAPEEKPKVVAFVDLGHSGYQVSVCAFNKGKLKVLATAFDSHLGGKDFDEVLVNHFCEEFGKKYKLDVKSKPRALVRLYQECEKLKKLMSANSSDLPLNIECFMNDIDVTGKLNRGQFEEMCADILARVEAPLRSIMEQANLKNEDICAVEIVGGASRIPAVKERISKFFGKELSMTLNADEAVARGCALQCAILSPAFKVREFSITDVVPYPISLKWNSAAEDGISDCEVFPKNHAAPFSKVLTFYRREPFSLEAYYNSPTDLPYPDPTIGQYMIQKVVPQATGESSKVKVKVRINIHGIFSVSSASLVELQKPEEGEEPMDTEQTSSPTAEKEEETSEEGKQEKKTDQPPQAKKPKVKTKVLELPIENNPQWQLAIEMLNLFVENEGKMIMQDKLEKERNDAKNNVEEYVYDMRDKLHGMFEKFITESVNAFSLKLEDTENWLYEDGEDQPKQVYIDRLADLKKLGQPVQDRYSEYEERPKAFEELGKQLQQYMKIVEAFKMKDEPYDHLDEAEVQKVDKMVGEVMIWMNSKMNQQSKQSLNVDPVVKAAEIIAKTRVSHLSNGLILTFKSVSYTLSDGEPLQHERAGQYPLLRFTKCRAVKIRMRQRQSSPAS</sequence>
<dbReference type="PANTHER" id="PTHR45639">
    <property type="entry name" value="HSC70CB, ISOFORM G-RELATED"/>
    <property type="match status" value="1"/>
</dbReference>
<evidence type="ECO:0000256" key="3">
    <source>
        <dbReference type="ARBA" id="ARBA00022490"/>
    </source>
</evidence>
<dbReference type="Proteomes" id="UP000694621">
    <property type="component" value="Unplaced"/>
</dbReference>
<dbReference type="SUPFAM" id="SSF53067">
    <property type="entry name" value="Actin-like ATPase domain"/>
    <property type="match status" value="2"/>
</dbReference>
<dbReference type="Gene3D" id="3.30.30.30">
    <property type="match status" value="1"/>
</dbReference>
<dbReference type="Gene3D" id="3.30.420.40">
    <property type="match status" value="2"/>
</dbReference>
<dbReference type="FunFam" id="3.30.30.30:FF:000002">
    <property type="entry name" value="Heat shock 70 kDa protein 4"/>
    <property type="match status" value="1"/>
</dbReference>
<dbReference type="Ensembl" id="ENSAMXT00005035709.1">
    <property type="protein sequence ID" value="ENSAMXP00005032666.1"/>
    <property type="gene ID" value="ENSAMXG00005013690.1"/>
</dbReference>
<dbReference type="Gene3D" id="1.20.1270.10">
    <property type="match status" value="1"/>
</dbReference>
<dbReference type="Gene3D" id="3.90.640.10">
    <property type="entry name" value="Actin, Chain A, domain 4"/>
    <property type="match status" value="1"/>
</dbReference>
<dbReference type="FunFam" id="2.60.34.10:FF:000028">
    <property type="entry name" value="Heat shock protein 4b"/>
    <property type="match status" value="1"/>
</dbReference>
<dbReference type="InterPro" id="IPR013126">
    <property type="entry name" value="Hsp_70_fam"/>
</dbReference>
<keyword evidence="4" id="KW-0597">Phosphoprotein</keyword>
<dbReference type="GO" id="GO:0005829">
    <property type="term" value="C:cytosol"/>
    <property type="evidence" value="ECO:0007669"/>
    <property type="project" value="TreeGrafter"/>
</dbReference>
<proteinExistence type="inferred from homology"/>
<organism evidence="8 9">
    <name type="scientific">Astyanax mexicanus</name>
    <name type="common">Blind cave fish</name>
    <name type="synonym">Astyanax fasciatus mexicanus</name>
    <dbReference type="NCBI Taxonomy" id="7994"/>
    <lineage>
        <taxon>Eukaryota</taxon>
        <taxon>Metazoa</taxon>
        <taxon>Chordata</taxon>
        <taxon>Craniata</taxon>
        <taxon>Vertebrata</taxon>
        <taxon>Euteleostomi</taxon>
        <taxon>Actinopterygii</taxon>
        <taxon>Neopterygii</taxon>
        <taxon>Teleostei</taxon>
        <taxon>Ostariophysi</taxon>
        <taxon>Characiformes</taxon>
        <taxon>Characoidei</taxon>
        <taxon>Acestrorhamphidae</taxon>
        <taxon>Acestrorhamphinae</taxon>
        <taxon>Astyanax</taxon>
    </lineage>
</organism>
<comment type="similarity">
    <text evidence="2">Belongs to the heat shock protein 70 family.</text>
</comment>
<evidence type="ECO:0000256" key="4">
    <source>
        <dbReference type="ARBA" id="ARBA00022553"/>
    </source>
</evidence>
<dbReference type="GO" id="GO:0005634">
    <property type="term" value="C:nucleus"/>
    <property type="evidence" value="ECO:0007669"/>
    <property type="project" value="TreeGrafter"/>
</dbReference>
<dbReference type="PROSITE" id="PS01036">
    <property type="entry name" value="HSP70_3"/>
    <property type="match status" value="1"/>
</dbReference>
<name>A0A8B9RCG0_ASTMX</name>
<evidence type="ECO:0000256" key="2">
    <source>
        <dbReference type="ARBA" id="ARBA00007381"/>
    </source>
</evidence>
<dbReference type="SUPFAM" id="SSF100920">
    <property type="entry name" value="Heat shock protein 70kD (HSP70), peptide-binding domain"/>
    <property type="match status" value="1"/>
</dbReference>
<evidence type="ECO:0000313" key="9">
    <source>
        <dbReference type="Proteomes" id="UP000694621"/>
    </source>
</evidence>
<dbReference type="FunFam" id="1.20.1270.10:FF:000002">
    <property type="entry name" value="Heat shock 70 kDa protein 4"/>
    <property type="match status" value="1"/>
</dbReference>
<feature type="compositionally biased region" description="Basic and acidic residues" evidence="7">
    <location>
        <begin position="528"/>
        <end position="537"/>
    </location>
</feature>
<dbReference type="GO" id="GO:0005524">
    <property type="term" value="F:ATP binding"/>
    <property type="evidence" value="ECO:0007669"/>
    <property type="project" value="UniProtKB-KW"/>
</dbReference>
<dbReference type="FunFam" id="3.90.640.10:FF:000004">
    <property type="entry name" value="Heat shock 70 kDa protein 4"/>
    <property type="match status" value="1"/>
</dbReference>
<protein>
    <submittedName>
        <fullName evidence="8">Heat shock 70 kDa protein 4-like</fullName>
    </submittedName>
</protein>
<dbReference type="AlphaFoldDB" id="A0A8B9RCG0"/>
<evidence type="ECO:0000256" key="6">
    <source>
        <dbReference type="ARBA" id="ARBA00022840"/>
    </source>
</evidence>
<dbReference type="InterPro" id="IPR043129">
    <property type="entry name" value="ATPase_NBD"/>
</dbReference>
<dbReference type="InterPro" id="IPR029048">
    <property type="entry name" value="HSP70_C_sf"/>
</dbReference>
<gene>
    <name evidence="8" type="primary">hspa4b</name>
</gene>
<evidence type="ECO:0000313" key="8">
    <source>
        <dbReference type="Ensembl" id="ENSAMXP00005032666.1"/>
    </source>
</evidence>
<dbReference type="SUPFAM" id="SSF100934">
    <property type="entry name" value="Heat shock protein 70kD (HSP70), C-terminal subdomain"/>
    <property type="match status" value="2"/>
</dbReference>
<dbReference type="FunFam" id="3.30.420.40:FF:000495">
    <property type="entry name" value="Heat shock protein 4b"/>
    <property type="match status" value="1"/>
</dbReference>
<evidence type="ECO:0000256" key="5">
    <source>
        <dbReference type="ARBA" id="ARBA00022741"/>
    </source>
</evidence>
<keyword evidence="5" id="KW-0547">Nucleotide-binding</keyword>
<dbReference type="Pfam" id="PF00012">
    <property type="entry name" value="HSP70"/>
    <property type="match status" value="1"/>
</dbReference>
<evidence type="ECO:0000256" key="7">
    <source>
        <dbReference type="SAM" id="MobiDB-lite"/>
    </source>
</evidence>
<evidence type="ECO:0000256" key="1">
    <source>
        <dbReference type="ARBA" id="ARBA00004496"/>
    </source>
</evidence>
<dbReference type="PRINTS" id="PR00301">
    <property type="entry name" value="HEATSHOCK70"/>
</dbReference>
<comment type="subcellular location">
    <subcellularLocation>
        <location evidence="1">Cytoplasm</location>
    </subcellularLocation>
</comment>
<keyword evidence="3" id="KW-0963">Cytoplasm</keyword>